<dbReference type="Proteomes" id="UP000265120">
    <property type="component" value="Chromosome 7"/>
</dbReference>
<dbReference type="InterPro" id="IPR050198">
    <property type="entry name" value="Non-receptor_tyrosine_kinases"/>
</dbReference>
<dbReference type="InterPro" id="IPR020635">
    <property type="entry name" value="Tyr_kinase_cat_dom"/>
</dbReference>
<dbReference type="SUPFAM" id="SSF56112">
    <property type="entry name" value="Protein kinase-like (PK-like)"/>
    <property type="match status" value="1"/>
</dbReference>
<dbReference type="InterPro" id="IPR017441">
    <property type="entry name" value="Protein_kinase_ATP_BS"/>
</dbReference>
<dbReference type="PRINTS" id="PR00452">
    <property type="entry name" value="SH3DOMAIN"/>
</dbReference>
<keyword evidence="8 14" id="KW-0829">Tyrosine-protein kinase</keyword>
<dbReference type="InParanoid" id="A0A3P8WJ80"/>
<sequence>MKSGSMTVIQERLSLCWQRFLSCFKKPTQANSELTVNPAETVTVPENDAATGGELYIALYDYSPRTNGDLCFYAGDLLEVLDRSAGEWWFAKAHSGLSASKQGYIPCNYVAPVESVYAEQWYFPDAKRPDAEKMLLTGENQNGAFLIRKSETQKGEHSLSVLDSGKVKHYKLRKLDTGQYYVSRTRCFETLQDLVAHYSRQSDGLCVQLREPCKKIEVPQTFGLSYNTVDHWEIDRNSIKLLKKLGMGQFGEVWEGVWNNTTPVAVKKLKPGMMAPADFLREAQIMKTLRHPKLIQLYAVCTMEEPIYIITELMKNGSLQEYLIKDGGSTLSLLDLTEMAAQVASGMAYLELQNYIHRDLAARNVLVGENNICKVADFGLARLILEETEKVYLTSKSIQLPVKWTAPEAITNNRFSIKSDVWSFGILLYEIITYGKMPYPDLSNQQVIYQLSQGYRMLCPPNCPEVMYKIMMECWKENEQERPTFETLQWKLEDIFDMDVITYS</sequence>
<dbReference type="GeneTree" id="ENSGT00940000156987"/>
<evidence type="ECO:0000256" key="11">
    <source>
        <dbReference type="PROSITE-ProRule" id="PRU00191"/>
    </source>
</evidence>
<feature type="domain" description="SH3" evidence="16">
    <location>
        <begin position="51"/>
        <end position="115"/>
    </location>
</feature>
<keyword evidence="19" id="KW-1185">Reference proteome</keyword>
<evidence type="ECO:0000256" key="6">
    <source>
        <dbReference type="ARBA" id="ARBA00022840"/>
    </source>
</evidence>
<keyword evidence="3" id="KW-0519">Myristate</keyword>
<dbReference type="SUPFAM" id="SSF50044">
    <property type="entry name" value="SH3-domain"/>
    <property type="match status" value="1"/>
</dbReference>
<dbReference type="GO" id="GO:0004715">
    <property type="term" value="F:non-membrane spanning protein tyrosine kinase activity"/>
    <property type="evidence" value="ECO:0007669"/>
    <property type="project" value="UniProtKB-EC"/>
</dbReference>
<keyword evidence="5 14" id="KW-0418">Kinase</keyword>
<comment type="similarity">
    <text evidence="14">Belongs to the protein kinase superfamily. Tyr protein kinase family.</text>
</comment>
<dbReference type="KEGG" id="csem:103380628"/>
<dbReference type="Pfam" id="PF00017">
    <property type="entry name" value="SH2"/>
    <property type="match status" value="1"/>
</dbReference>
<organism evidence="18 19">
    <name type="scientific">Cynoglossus semilaevis</name>
    <name type="common">Tongue sole</name>
    <dbReference type="NCBI Taxonomy" id="244447"/>
    <lineage>
        <taxon>Eukaryota</taxon>
        <taxon>Metazoa</taxon>
        <taxon>Chordata</taxon>
        <taxon>Craniata</taxon>
        <taxon>Vertebrata</taxon>
        <taxon>Euteleostomi</taxon>
        <taxon>Actinopterygii</taxon>
        <taxon>Neopterygii</taxon>
        <taxon>Teleostei</taxon>
        <taxon>Neoteleostei</taxon>
        <taxon>Acanthomorphata</taxon>
        <taxon>Carangaria</taxon>
        <taxon>Pleuronectiformes</taxon>
        <taxon>Pleuronectoidei</taxon>
        <taxon>Cynoglossidae</taxon>
        <taxon>Cynoglossinae</taxon>
        <taxon>Cynoglossus</taxon>
    </lineage>
</organism>
<keyword evidence="4 13" id="KW-0547">Nucleotide-binding</keyword>
<dbReference type="Pfam" id="PF07714">
    <property type="entry name" value="PK_Tyr_Ser-Thr"/>
    <property type="match status" value="1"/>
</dbReference>
<dbReference type="InterPro" id="IPR001245">
    <property type="entry name" value="Ser-Thr/Tyr_kinase_cat_dom"/>
</dbReference>
<comment type="catalytic activity">
    <reaction evidence="10 14">
        <text>L-tyrosyl-[protein] + ATP = O-phospho-L-tyrosyl-[protein] + ADP + H(+)</text>
        <dbReference type="Rhea" id="RHEA:10596"/>
        <dbReference type="Rhea" id="RHEA-COMP:10136"/>
        <dbReference type="Rhea" id="RHEA-COMP:20101"/>
        <dbReference type="ChEBI" id="CHEBI:15378"/>
        <dbReference type="ChEBI" id="CHEBI:30616"/>
        <dbReference type="ChEBI" id="CHEBI:46858"/>
        <dbReference type="ChEBI" id="CHEBI:61978"/>
        <dbReference type="ChEBI" id="CHEBI:456216"/>
        <dbReference type="EC" id="2.7.10.2"/>
    </reaction>
</comment>
<evidence type="ECO:0000256" key="8">
    <source>
        <dbReference type="ARBA" id="ARBA00023137"/>
    </source>
</evidence>
<dbReference type="RefSeq" id="XP_008310867.1">
    <property type="nucleotide sequence ID" value="XM_008312645.2"/>
</dbReference>
<evidence type="ECO:0000313" key="18">
    <source>
        <dbReference type="Ensembl" id="ENSCSEP00000026537.1"/>
    </source>
</evidence>
<dbReference type="InterPro" id="IPR008266">
    <property type="entry name" value="Tyr_kinase_AS"/>
</dbReference>
<evidence type="ECO:0000256" key="13">
    <source>
        <dbReference type="PROSITE-ProRule" id="PRU10141"/>
    </source>
</evidence>
<dbReference type="PROSITE" id="PS00109">
    <property type="entry name" value="PROTEIN_KINASE_TYR"/>
    <property type="match status" value="1"/>
</dbReference>
<proteinExistence type="inferred from homology"/>
<reference evidence="18 19" key="1">
    <citation type="journal article" date="2014" name="Nat. Genet.">
        <title>Whole-genome sequence of a flatfish provides insights into ZW sex chromosome evolution and adaptation to a benthic lifestyle.</title>
        <authorList>
            <person name="Chen S."/>
            <person name="Zhang G."/>
            <person name="Shao C."/>
            <person name="Huang Q."/>
            <person name="Liu G."/>
            <person name="Zhang P."/>
            <person name="Song W."/>
            <person name="An N."/>
            <person name="Chalopin D."/>
            <person name="Volff J.N."/>
            <person name="Hong Y."/>
            <person name="Li Q."/>
            <person name="Sha Z."/>
            <person name="Zhou H."/>
            <person name="Xie M."/>
            <person name="Yu Q."/>
            <person name="Liu Y."/>
            <person name="Xiang H."/>
            <person name="Wang N."/>
            <person name="Wu K."/>
            <person name="Yang C."/>
            <person name="Zhou Q."/>
            <person name="Liao X."/>
            <person name="Yang L."/>
            <person name="Hu Q."/>
            <person name="Zhang J."/>
            <person name="Meng L."/>
            <person name="Jin L."/>
            <person name="Tian Y."/>
            <person name="Lian J."/>
            <person name="Yang J."/>
            <person name="Miao G."/>
            <person name="Liu S."/>
            <person name="Liang Z."/>
            <person name="Yan F."/>
            <person name="Li Y."/>
            <person name="Sun B."/>
            <person name="Zhang H."/>
            <person name="Zhang J."/>
            <person name="Zhu Y."/>
            <person name="Du M."/>
            <person name="Zhao Y."/>
            <person name="Schartl M."/>
            <person name="Tang Q."/>
            <person name="Wang J."/>
        </authorList>
    </citation>
    <scope>NUCLEOTIDE SEQUENCE</scope>
</reference>
<dbReference type="InterPro" id="IPR011009">
    <property type="entry name" value="Kinase-like_dom_sf"/>
</dbReference>
<dbReference type="EC" id="2.7.10.2" evidence="14"/>
<dbReference type="PRINTS" id="PR00109">
    <property type="entry name" value="TYRKINASE"/>
</dbReference>
<dbReference type="AlphaFoldDB" id="A0A3P8WJ80"/>
<dbReference type="PROSITE" id="PS00107">
    <property type="entry name" value="PROTEIN_KINASE_ATP"/>
    <property type="match status" value="1"/>
</dbReference>
<evidence type="ECO:0000256" key="9">
    <source>
        <dbReference type="ARBA" id="ARBA00023288"/>
    </source>
</evidence>
<evidence type="ECO:0000259" key="15">
    <source>
        <dbReference type="PROSITE" id="PS50001"/>
    </source>
</evidence>
<evidence type="ECO:0000256" key="5">
    <source>
        <dbReference type="ARBA" id="ARBA00022777"/>
    </source>
</evidence>
<dbReference type="OrthoDB" id="4062651at2759"/>
<evidence type="ECO:0000256" key="1">
    <source>
        <dbReference type="ARBA" id="ARBA00022443"/>
    </source>
</evidence>
<accession>A0A3P8WJ80</accession>
<keyword evidence="7 11" id="KW-0727">SH2 domain</keyword>
<evidence type="ECO:0000256" key="12">
    <source>
        <dbReference type="PROSITE-ProRule" id="PRU00192"/>
    </source>
</evidence>
<name>A0A3P8WJ80_CYNSE</name>
<dbReference type="SMART" id="SM00326">
    <property type="entry name" value="SH3"/>
    <property type="match status" value="1"/>
</dbReference>
<dbReference type="PROSITE" id="PS50011">
    <property type="entry name" value="PROTEIN_KINASE_DOM"/>
    <property type="match status" value="1"/>
</dbReference>
<dbReference type="Gene3D" id="1.10.510.10">
    <property type="entry name" value="Transferase(Phosphotransferase) domain 1"/>
    <property type="match status" value="1"/>
</dbReference>
<dbReference type="FunFam" id="1.10.510.10:FF:000318">
    <property type="entry name" value="Tyrosine-protein kinase"/>
    <property type="match status" value="1"/>
</dbReference>
<evidence type="ECO:0000256" key="10">
    <source>
        <dbReference type="ARBA" id="ARBA00051245"/>
    </source>
</evidence>
<dbReference type="InterPro" id="IPR001452">
    <property type="entry name" value="SH3_domain"/>
</dbReference>
<feature type="domain" description="Protein kinase" evidence="17">
    <location>
        <begin position="239"/>
        <end position="497"/>
    </location>
</feature>
<keyword evidence="9" id="KW-0449">Lipoprotein</keyword>
<evidence type="ECO:0000313" key="19">
    <source>
        <dbReference type="Proteomes" id="UP000265120"/>
    </source>
</evidence>
<reference evidence="18" key="3">
    <citation type="submission" date="2025-09" db="UniProtKB">
        <authorList>
            <consortium name="Ensembl"/>
        </authorList>
    </citation>
    <scope>IDENTIFICATION</scope>
</reference>
<dbReference type="CTD" id="2444"/>
<evidence type="ECO:0000256" key="4">
    <source>
        <dbReference type="ARBA" id="ARBA00022741"/>
    </source>
</evidence>
<reference evidence="18" key="2">
    <citation type="submission" date="2025-08" db="UniProtKB">
        <authorList>
            <consortium name="Ensembl"/>
        </authorList>
    </citation>
    <scope>IDENTIFICATION</scope>
</reference>
<dbReference type="Gene3D" id="2.30.30.40">
    <property type="entry name" value="SH3 Domains"/>
    <property type="match status" value="1"/>
</dbReference>
<dbReference type="STRING" id="244447.ENSCSEP00000026537"/>
<dbReference type="PROSITE" id="PS50001">
    <property type="entry name" value="SH2"/>
    <property type="match status" value="1"/>
</dbReference>
<dbReference type="FunFam" id="3.30.505.10:FF:000044">
    <property type="entry name" value="Tyrosine-protein kinase"/>
    <property type="match status" value="1"/>
</dbReference>
<dbReference type="SUPFAM" id="SSF55550">
    <property type="entry name" value="SH2 domain"/>
    <property type="match status" value="1"/>
</dbReference>
<dbReference type="Gene3D" id="3.30.200.20">
    <property type="entry name" value="Phosphorylase Kinase, domain 1"/>
    <property type="match status" value="1"/>
</dbReference>
<dbReference type="InterPro" id="IPR036028">
    <property type="entry name" value="SH3-like_dom_sf"/>
</dbReference>
<protein>
    <recommendedName>
        <fullName evidence="14">Tyrosine-protein kinase</fullName>
        <ecNumber evidence="14">2.7.10.2</ecNumber>
    </recommendedName>
</protein>
<dbReference type="PROSITE" id="PS50002">
    <property type="entry name" value="SH3"/>
    <property type="match status" value="1"/>
</dbReference>
<dbReference type="PANTHER" id="PTHR24418">
    <property type="entry name" value="TYROSINE-PROTEIN KINASE"/>
    <property type="match status" value="1"/>
</dbReference>
<feature type="binding site" evidence="13">
    <location>
        <position position="268"/>
    </location>
    <ligand>
        <name>ATP</name>
        <dbReference type="ChEBI" id="CHEBI:30616"/>
    </ligand>
</feature>
<dbReference type="PRINTS" id="PR00401">
    <property type="entry name" value="SH2DOMAIN"/>
</dbReference>
<dbReference type="Gene3D" id="3.30.505.10">
    <property type="entry name" value="SH2 domain"/>
    <property type="match status" value="1"/>
</dbReference>
<evidence type="ECO:0000256" key="14">
    <source>
        <dbReference type="RuleBase" id="RU362096"/>
    </source>
</evidence>
<evidence type="ECO:0000259" key="16">
    <source>
        <dbReference type="PROSITE" id="PS50002"/>
    </source>
</evidence>
<keyword evidence="1 12" id="KW-0728">SH3 domain</keyword>
<dbReference type="SMART" id="SM00252">
    <property type="entry name" value="SH2"/>
    <property type="match status" value="1"/>
</dbReference>
<evidence type="ECO:0000256" key="2">
    <source>
        <dbReference type="ARBA" id="ARBA00022679"/>
    </source>
</evidence>
<dbReference type="InterPro" id="IPR036860">
    <property type="entry name" value="SH2_dom_sf"/>
</dbReference>
<evidence type="ECO:0000256" key="7">
    <source>
        <dbReference type="ARBA" id="ARBA00022999"/>
    </source>
</evidence>
<dbReference type="CDD" id="cd11845">
    <property type="entry name" value="SH3_Src_like"/>
    <property type="match status" value="1"/>
</dbReference>
<keyword evidence="6 13" id="KW-0067">ATP-binding</keyword>
<evidence type="ECO:0000256" key="3">
    <source>
        <dbReference type="ARBA" id="ARBA00022707"/>
    </source>
</evidence>
<dbReference type="Ensembl" id="ENSCSET00000026890.1">
    <property type="protein sequence ID" value="ENSCSEP00000026537.1"/>
    <property type="gene ID" value="ENSCSEG00000016944.1"/>
</dbReference>
<feature type="domain" description="SH2" evidence="15">
    <location>
        <begin position="121"/>
        <end position="213"/>
    </location>
</feature>
<keyword evidence="2 14" id="KW-0808">Transferase</keyword>
<dbReference type="GO" id="GO:0005524">
    <property type="term" value="F:ATP binding"/>
    <property type="evidence" value="ECO:0007669"/>
    <property type="project" value="UniProtKB-UniRule"/>
</dbReference>
<dbReference type="OMA" id="SSHEGWW"/>
<dbReference type="GeneID" id="103380628"/>
<dbReference type="InterPro" id="IPR000719">
    <property type="entry name" value="Prot_kinase_dom"/>
</dbReference>
<dbReference type="InterPro" id="IPR000980">
    <property type="entry name" value="SH2"/>
</dbReference>
<evidence type="ECO:0000259" key="17">
    <source>
        <dbReference type="PROSITE" id="PS50011"/>
    </source>
</evidence>
<dbReference type="GO" id="GO:1904888">
    <property type="term" value="P:cranial skeletal system development"/>
    <property type="evidence" value="ECO:0007669"/>
    <property type="project" value="Ensembl"/>
</dbReference>
<dbReference type="FunFam" id="3.30.200.20:FF:000037">
    <property type="entry name" value="Tyrosine-protein kinase"/>
    <property type="match status" value="1"/>
</dbReference>
<dbReference type="Pfam" id="PF00018">
    <property type="entry name" value="SH3_1"/>
    <property type="match status" value="1"/>
</dbReference>
<dbReference type="SMART" id="SM00219">
    <property type="entry name" value="TyrKc"/>
    <property type="match status" value="1"/>
</dbReference>